<organism evidence="5 6">
    <name type="scientific">Microlunatus aurantiacus</name>
    <dbReference type="NCBI Taxonomy" id="446786"/>
    <lineage>
        <taxon>Bacteria</taxon>
        <taxon>Bacillati</taxon>
        <taxon>Actinomycetota</taxon>
        <taxon>Actinomycetes</taxon>
        <taxon>Propionibacteriales</taxon>
        <taxon>Propionibacteriaceae</taxon>
        <taxon>Microlunatus</taxon>
    </lineage>
</organism>
<name>A0ABP7DIN3_9ACTN</name>
<dbReference type="EMBL" id="BAAAYX010000009">
    <property type="protein sequence ID" value="GAA3705321.1"/>
    <property type="molecule type" value="Genomic_DNA"/>
</dbReference>
<comment type="similarity">
    <text evidence="1">Belongs to the NAD(P)-dependent epimerase/dehydratase family.</text>
</comment>
<protein>
    <submittedName>
        <fullName evidence="5">NAD(P)-dependent oxidoreductase</fullName>
    </submittedName>
</protein>
<evidence type="ECO:0000256" key="3">
    <source>
        <dbReference type="ARBA" id="ARBA00023027"/>
    </source>
</evidence>
<evidence type="ECO:0000256" key="1">
    <source>
        <dbReference type="ARBA" id="ARBA00007637"/>
    </source>
</evidence>
<evidence type="ECO:0000256" key="2">
    <source>
        <dbReference type="ARBA" id="ARBA00023002"/>
    </source>
</evidence>
<dbReference type="RefSeq" id="WP_344812550.1">
    <property type="nucleotide sequence ID" value="NZ_BAAAYX010000009.1"/>
</dbReference>
<gene>
    <name evidence="5" type="ORF">GCM10022204_23490</name>
</gene>
<dbReference type="CDD" id="cd08946">
    <property type="entry name" value="SDR_e"/>
    <property type="match status" value="1"/>
</dbReference>
<dbReference type="Gene3D" id="3.40.50.720">
    <property type="entry name" value="NAD(P)-binding Rossmann-like Domain"/>
    <property type="match status" value="1"/>
</dbReference>
<dbReference type="PANTHER" id="PTHR43103">
    <property type="entry name" value="NUCLEOSIDE-DIPHOSPHATE-SUGAR EPIMERASE"/>
    <property type="match status" value="1"/>
</dbReference>
<proteinExistence type="inferred from homology"/>
<dbReference type="InterPro" id="IPR001509">
    <property type="entry name" value="Epimerase_deHydtase"/>
</dbReference>
<accession>A0ABP7DIN3</accession>
<dbReference type="Proteomes" id="UP001500051">
    <property type="component" value="Unassembled WGS sequence"/>
</dbReference>
<reference evidence="6" key="1">
    <citation type="journal article" date="2019" name="Int. J. Syst. Evol. Microbiol.">
        <title>The Global Catalogue of Microorganisms (GCM) 10K type strain sequencing project: providing services to taxonomists for standard genome sequencing and annotation.</title>
        <authorList>
            <consortium name="The Broad Institute Genomics Platform"/>
            <consortium name="The Broad Institute Genome Sequencing Center for Infectious Disease"/>
            <person name="Wu L."/>
            <person name="Ma J."/>
        </authorList>
    </citation>
    <scope>NUCLEOTIDE SEQUENCE [LARGE SCALE GENOMIC DNA]</scope>
    <source>
        <strain evidence="6">JCM 16548</strain>
    </source>
</reference>
<feature type="domain" description="NAD-dependent epimerase/dehydratase" evidence="4">
    <location>
        <begin position="5"/>
        <end position="220"/>
    </location>
</feature>
<keyword evidence="6" id="KW-1185">Reference proteome</keyword>
<sequence>MSERIAVTGSSGHLGRAVVDDLVAHGYQVVGIDRSVAPEATHPTYAWEGESVEPLRPLLEDCDGLIHLAAIPAPVGHLPEVVFVNNTRATFAALEAAGSVGIRRAVIASSGSAYGTAWSPQPTRFRQVPVDENHPMTNFDPYGLSKEVDERTAAVMARRHTMSVAALRFHWIATREQQLEAMARQRTGPRDLDDELGSLWGYVDLRDAASACRLAIEAAARSPYGFVPLNVVAADSLADAPIPDLLAEHAPEIEVTAPLGPTQGAYAIGRAAELIGWMPQHSWRDPA</sequence>
<keyword evidence="3" id="KW-0520">NAD</keyword>
<evidence type="ECO:0000259" key="4">
    <source>
        <dbReference type="Pfam" id="PF01370"/>
    </source>
</evidence>
<keyword evidence="2" id="KW-0560">Oxidoreductase</keyword>
<dbReference type="Pfam" id="PF01370">
    <property type="entry name" value="Epimerase"/>
    <property type="match status" value="1"/>
</dbReference>
<evidence type="ECO:0000313" key="5">
    <source>
        <dbReference type="EMBL" id="GAA3705321.1"/>
    </source>
</evidence>
<dbReference type="SUPFAM" id="SSF51735">
    <property type="entry name" value="NAD(P)-binding Rossmann-fold domains"/>
    <property type="match status" value="1"/>
</dbReference>
<comment type="caution">
    <text evidence="5">The sequence shown here is derived from an EMBL/GenBank/DDBJ whole genome shotgun (WGS) entry which is preliminary data.</text>
</comment>
<dbReference type="PANTHER" id="PTHR43103:SF5">
    <property type="entry name" value="4-EPIMERASE, PUTATIVE (AFU_ORTHOLOGUE AFUA_7G00360)-RELATED"/>
    <property type="match status" value="1"/>
</dbReference>
<dbReference type="InterPro" id="IPR036291">
    <property type="entry name" value="NAD(P)-bd_dom_sf"/>
</dbReference>
<evidence type="ECO:0000313" key="6">
    <source>
        <dbReference type="Proteomes" id="UP001500051"/>
    </source>
</evidence>